<accession>A0A2A6BFF0</accession>
<dbReference type="EnsemblMetazoa" id="PPA36948.1">
    <property type="protein sequence ID" value="PPA36948.1"/>
    <property type="gene ID" value="WBGene00275317"/>
</dbReference>
<name>A0A2A6BFF0_PRIPA</name>
<keyword evidence="2" id="KW-1185">Reference proteome</keyword>
<organism evidence="1 2">
    <name type="scientific">Pristionchus pacificus</name>
    <name type="common">Parasitic nematode worm</name>
    <dbReference type="NCBI Taxonomy" id="54126"/>
    <lineage>
        <taxon>Eukaryota</taxon>
        <taxon>Metazoa</taxon>
        <taxon>Ecdysozoa</taxon>
        <taxon>Nematoda</taxon>
        <taxon>Chromadorea</taxon>
        <taxon>Rhabditida</taxon>
        <taxon>Rhabditina</taxon>
        <taxon>Diplogasteromorpha</taxon>
        <taxon>Diplogasteroidea</taxon>
        <taxon>Neodiplogasteridae</taxon>
        <taxon>Pristionchus</taxon>
    </lineage>
</organism>
<dbReference type="AlphaFoldDB" id="A0A2A6BFF0"/>
<evidence type="ECO:0000313" key="2">
    <source>
        <dbReference type="Proteomes" id="UP000005239"/>
    </source>
</evidence>
<accession>A0A8R1YWA1</accession>
<gene>
    <name evidence="1" type="primary">WBGene00275317</name>
</gene>
<reference evidence="1" key="2">
    <citation type="submission" date="2022-06" db="UniProtKB">
        <authorList>
            <consortium name="EnsemblMetazoa"/>
        </authorList>
    </citation>
    <scope>IDENTIFICATION</scope>
    <source>
        <strain evidence="1">PS312</strain>
    </source>
</reference>
<dbReference type="Proteomes" id="UP000005239">
    <property type="component" value="Unassembled WGS sequence"/>
</dbReference>
<sequence>MFYILLTHKSTTMVYSCGSTTPREDERCYDESTREDLRDNKDKRVHSSFSSIRFFSLLAVYIGIHLLYSEGRLSDTVASVKSFFSWEKATSHKQLRHPVMARELYHKFSLSRIVANAYSFYLLLKSPQRHGMSWSLASLHLFFQPVHLLL</sequence>
<protein>
    <submittedName>
        <fullName evidence="1">Uncharacterized protein</fullName>
    </submittedName>
</protein>
<reference evidence="2" key="1">
    <citation type="journal article" date="2008" name="Nat. Genet.">
        <title>The Pristionchus pacificus genome provides a unique perspective on nematode lifestyle and parasitism.</title>
        <authorList>
            <person name="Dieterich C."/>
            <person name="Clifton S.W."/>
            <person name="Schuster L.N."/>
            <person name="Chinwalla A."/>
            <person name="Delehaunty K."/>
            <person name="Dinkelacker I."/>
            <person name="Fulton L."/>
            <person name="Fulton R."/>
            <person name="Godfrey J."/>
            <person name="Minx P."/>
            <person name="Mitreva M."/>
            <person name="Roeseler W."/>
            <person name="Tian H."/>
            <person name="Witte H."/>
            <person name="Yang S.P."/>
            <person name="Wilson R.K."/>
            <person name="Sommer R.J."/>
        </authorList>
    </citation>
    <scope>NUCLEOTIDE SEQUENCE [LARGE SCALE GENOMIC DNA]</scope>
    <source>
        <strain evidence="2">PS312</strain>
    </source>
</reference>
<proteinExistence type="predicted"/>
<evidence type="ECO:0000313" key="1">
    <source>
        <dbReference type="EnsemblMetazoa" id="PPA36948.1"/>
    </source>
</evidence>